<organism evidence="7 8">
    <name type="scientific">Nakaseomyces bracarensis</name>
    <dbReference type="NCBI Taxonomy" id="273131"/>
    <lineage>
        <taxon>Eukaryota</taxon>
        <taxon>Fungi</taxon>
        <taxon>Dikarya</taxon>
        <taxon>Ascomycota</taxon>
        <taxon>Saccharomycotina</taxon>
        <taxon>Saccharomycetes</taxon>
        <taxon>Saccharomycetales</taxon>
        <taxon>Saccharomycetaceae</taxon>
        <taxon>Nakaseomyces</taxon>
    </lineage>
</organism>
<evidence type="ECO:0000313" key="7">
    <source>
        <dbReference type="EMBL" id="KAL3231044.1"/>
    </source>
</evidence>
<dbReference type="Gene3D" id="3.90.1490.10">
    <property type="entry name" value="putative n-type atp pyrophosphatase, domain 2"/>
    <property type="match status" value="1"/>
</dbReference>
<feature type="domain" description="Diphthamide synthase" evidence="6">
    <location>
        <begin position="1"/>
        <end position="230"/>
    </location>
</feature>
<evidence type="ECO:0000256" key="5">
    <source>
        <dbReference type="ARBA" id="ARBA00048108"/>
    </source>
</evidence>
<proteinExistence type="predicted"/>
<dbReference type="CDD" id="cd06156">
    <property type="entry name" value="eu_AANH_C_2"/>
    <property type="match status" value="1"/>
</dbReference>
<dbReference type="Gene3D" id="3.40.50.620">
    <property type="entry name" value="HUPs"/>
    <property type="match status" value="1"/>
</dbReference>
<keyword evidence="8" id="KW-1185">Reference proteome</keyword>
<evidence type="ECO:0000256" key="1">
    <source>
        <dbReference type="ARBA" id="ARBA00012089"/>
    </source>
</evidence>
<dbReference type="Pfam" id="PF01902">
    <property type="entry name" value="Diphthami_syn_2"/>
    <property type="match status" value="1"/>
</dbReference>
<reference evidence="7 8" key="1">
    <citation type="submission" date="2024-05" db="EMBL/GenBank/DDBJ databases">
        <title>Long read based assembly of the Candida bracarensis genome reveals expanded adhesin content.</title>
        <authorList>
            <person name="Marcet-Houben M."/>
            <person name="Ksiezopolska E."/>
            <person name="Gabaldon T."/>
        </authorList>
    </citation>
    <scope>NUCLEOTIDE SEQUENCE [LARGE SCALE GENOMIC DNA]</scope>
    <source>
        <strain evidence="7 8">CBM6</strain>
    </source>
</reference>
<name>A0ABR4NRW0_9SACH</name>
<sequence>MKFVALISGGKDSCYNILHCQKQNHELVALANLHPADKNEQELDSFMFQTVGHDIISLYEKCTGLPLFRKEIRPQGSKNVQLNYYPTLDDEIEDLYQLLKEVKHKIPDVEAVSVGAILSSYQRTRVEDVCGRLGLTVLSYLWQRSQLELMTEMCQMSKSEEELSDPSCCKLDARIIKVAAMGLDAKCLGKSLPQLFPTMLKLNEMYEVHICGEGGEFESMVLDAPFFRKGFLKLLEVVDVSDSNNSDGVFNAKLVVQFEGREVPEESFLKELDRLPVPNTLDPMWKELYDSISDIKPINNIPAELARVNEPVIKVSVHDLADKLYISNLQSNQDILSIKEQSQDIFAKLNDILQHYSLPRCNVLYASLILKDMGDFAIVNEEYNKFFNIWKQGPLPPARACIESNLLSGNIKIQLSVVVNKSTKDIKEVITKNIQNEKIKMIINTDKNGLHVQGRSYWAPCNIGPYSQSTWLNSDHNRITYLSGQIALQPASMEMCSSELIHLQSVLALRHLNSVKDAINSKRQLALTCFTSDDSMVPIISATWVKFAEDMIYESELEAWNMKDADPVNCLIIVKVSKLPRNALCEWGGISVDEMTIEDPDNDDDDDQLVVTKRGDFRNVLDYKKRSNKSFGTLFANTIDEITEFIKNCNNAHSTLFHSKTIDNQDFGSVECIPVEAVYDYEGKLYNYGLHIVITEQI</sequence>
<dbReference type="InterPro" id="IPR030662">
    <property type="entry name" value="DPH6/MJ0570"/>
</dbReference>
<dbReference type="InterPro" id="IPR002761">
    <property type="entry name" value="Diphthami_syn_dom"/>
</dbReference>
<dbReference type="Gene3D" id="3.30.1330.40">
    <property type="entry name" value="RutC-like"/>
    <property type="match status" value="2"/>
</dbReference>
<dbReference type="InterPro" id="IPR006175">
    <property type="entry name" value="YjgF/YER057c/UK114"/>
</dbReference>
<dbReference type="SUPFAM" id="SSF55298">
    <property type="entry name" value="YjgF-like"/>
    <property type="match status" value="2"/>
</dbReference>
<evidence type="ECO:0000256" key="2">
    <source>
        <dbReference type="ARBA" id="ARBA00018426"/>
    </source>
</evidence>
<dbReference type="Proteomes" id="UP001623330">
    <property type="component" value="Unassembled WGS sequence"/>
</dbReference>
<dbReference type="EMBL" id="JBEVYD010000008">
    <property type="protein sequence ID" value="KAL3231044.1"/>
    <property type="molecule type" value="Genomic_DNA"/>
</dbReference>
<dbReference type="NCBIfam" id="TIGR00290">
    <property type="entry name" value="MJ0570_dom"/>
    <property type="match status" value="1"/>
</dbReference>
<comment type="caution">
    <text evidence="7">The sequence shown here is derived from an EMBL/GenBank/DDBJ whole genome shotgun (WGS) entry which is preliminary data.</text>
</comment>
<gene>
    <name evidence="7" type="ORF">RNJ44_00683</name>
</gene>
<dbReference type="Pfam" id="PF01042">
    <property type="entry name" value="Ribonuc_L-PSP"/>
    <property type="match status" value="1"/>
</dbReference>
<dbReference type="EC" id="6.3.1.14" evidence="1"/>
<comment type="catalytic activity">
    <reaction evidence="5">
        <text>diphthine-[translation elongation factor 2] + NH4(+) + ATP = diphthamide-[translation elongation factor 2] + AMP + diphosphate + H(+)</text>
        <dbReference type="Rhea" id="RHEA:19753"/>
        <dbReference type="Rhea" id="RHEA-COMP:10172"/>
        <dbReference type="Rhea" id="RHEA-COMP:10174"/>
        <dbReference type="ChEBI" id="CHEBI:15378"/>
        <dbReference type="ChEBI" id="CHEBI:16692"/>
        <dbReference type="ChEBI" id="CHEBI:28938"/>
        <dbReference type="ChEBI" id="CHEBI:30616"/>
        <dbReference type="ChEBI" id="CHEBI:33019"/>
        <dbReference type="ChEBI" id="CHEBI:82696"/>
        <dbReference type="ChEBI" id="CHEBI:456215"/>
        <dbReference type="EC" id="6.3.1.14"/>
    </reaction>
</comment>
<dbReference type="InterPro" id="IPR014729">
    <property type="entry name" value="Rossmann-like_a/b/a_fold"/>
</dbReference>
<dbReference type="PANTHER" id="PTHR12196:SF2">
    <property type="entry name" value="DIPHTHINE--AMMONIA LIGASE"/>
    <property type="match status" value="1"/>
</dbReference>
<dbReference type="PANTHER" id="PTHR12196">
    <property type="entry name" value="DOMAIN OF UNKNOWN FUNCTION 71 DUF71 -CONTAINING PROTEIN"/>
    <property type="match status" value="1"/>
</dbReference>
<evidence type="ECO:0000313" key="8">
    <source>
        <dbReference type="Proteomes" id="UP001623330"/>
    </source>
</evidence>
<accession>A0ABR4NRW0</accession>
<dbReference type="SUPFAM" id="SSF52402">
    <property type="entry name" value="Adenine nucleotide alpha hydrolases-like"/>
    <property type="match status" value="1"/>
</dbReference>
<dbReference type="InterPro" id="IPR035959">
    <property type="entry name" value="RutC-like_sf"/>
</dbReference>
<dbReference type="CDD" id="cd06155">
    <property type="entry name" value="eu_AANH_C_1"/>
    <property type="match status" value="1"/>
</dbReference>
<evidence type="ECO:0000256" key="4">
    <source>
        <dbReference type="ARBA" id="ARBA00031552"/>
    </source>
</evidence>
<evidence type="ECO:0000259" key="6">
    <source>
        <dbReference type="Pfam" id="PF01902"/>
    </source>
</evidence>
<dbReference type="CDD" id="cd01994">
    <property type="entry name" value="AANH_PF0828-like"/>
    <property type="match status" value="1"/>
</dbReference>
<evidence type="ECO:0000256" key="3">
    <source>
        <dbReference type="ARBA" id="ARBA00029814"/>
    </source>
</evidence>
<protein>
    <recommendedName>
        <fullName evidence="2">Diphthine--ammonia ligase</fullName>
        <ecNumber evidence="1">6.3.1.14</ecNumber>
    </recommendedName>
    <alternativeName>
        <fullName evidence="3">Diphthamide synthase</fullName>
    </alternativeName>
    <alternativeName>
        <fullName evidence="4">Diphthamide synthetase</fullName>
    </alternativeName>
</protein>